<dbReference type="PANTHER" id="PTHR34389">
    <property type="entry name" value="L-RHAMNOSE MUTAROTASE"/>
    <property type="match status" value="1"/>
</dbReference>
<evidence type="ECO:0000256" key="2">
    <source>
        <dbReference type="ARBA" id="ARBA00023235"/>
    </source>
</evidence>
<dbReference type="Pfam" id="PF05336">
    <property type="entry name" value="rhaM"/>
    <property type="match status" value="1"/>
</dbReference>
<keyword evidence="3" id="KW-0119">Carbohydrate metabolism</keyword>
<evidence type="ECO:0000256" key="4">
    <source>
        <dbReference type="ARBA" id="ARBA00023308"/>
    </source>
</evidence>
<keyword evidence="2" id="KW-0413">Isomerase</keyword>
<dbReference type="RefSeq" id="WP_187257156.1">
    <property type="nucleotide sequence ID" value="NZ_JBHULF010000007.1"/>
</dbReference>
<proteinExistence type="inferred from homology"/>
<gene>
    <name evidence="6" type="ORF">BC349_12310</name>
</gene>
<keyword evidence="7" id="KW-1185">Reference proteome</keyword>
<dbReference type="HAMAP" id="MF_01663">
    <property type="entry name" value="L_rham_rotase"/>
    <property type="match status" value="1"/>
</dbReference>
<protein>
    <recommendedName>
        <fullName evidence="5">L-rhamnose mutarotase</fullName>
        <ecNumber evidence="5">5.1.3.32</ecNumber>
    </recommendedName>
</protein>
<dbReference type="NCBIfam" id="TIGR02625">
    <property type="entry name" value="YiiL_rotase"/>
    <property type="match status" value="1"/>
</dbReference>
<dbReference type="SUPFAM" id="SSF54909">
    <property type="entry name" value="Dimeric alpha+beta barrel"/>
    <property type="match status" value="1"/>
</dbReference>
<evidence type="ECO:0000256" key="1">
    <source>
        <dbReference type="ARBA" id="ARBA00022490"/>
    </source>
</evidence>
<evidence type="ECO:0000313" key="6">
    <source>
        <dbReference type="EMBL" id="MBC6491836.1"/>
    </source>
</evidence>
<accession>A0ABR7M9Z6</accession>
<evidence type="ECO:0000313" key="7">
    <source>
        <dbReference type="Proteomes" id="UP000765802"/>
    </source>
</evidence>
<keyword evidence="4" id="KW-0684">Rhamnose metabolism</keyword>
<dbReference type="InterPro" id="IPR011008">
    <property type="entry name" value="Dimeric_a/b-barrel"/>
</dbReference>
<dbReference type="EMBL" id="MBUA01000023">
    <property type="protein sequence ID" value="MBC6491836.1"/>
    <property type="molecule type" value="Genomic_DNA"/>
</dbReference>
<evidence type="ECO:0000256" key="5">
    <source>
        <dbReference type="NCBIfam" id="TIGR02625"/>
    </source>
</evidence>
<dbReference type="Proteomes" id="UP000765802">
    <property type="component" value="Unassembled WGS sequence"/>
</dbReference>
<sequence length="104" mass="12184">MTRLAFRMKLFPGCEAEYKKRHDAIWPELQLLLKDSGVNHYSIFLDQATLSLFGVMSVEDSHQLDALPHHPVMKKWWTYMKDIMETNEDNSPVSIPLQEVFYLA</sequence>
<dbReference type="InterPro" id="IPR013448">
    <property type="entry name" value="L-rhamnose_mutarotase"/>
</dbReference>
<keyword evidence="1" id="KW-0963">Cytoplasm</keyword>
<comment type="caution">
    <text evidence="6">The sequence shown here is derived from an EMBL/GenBank/DDBJ whole genome shotgun (WGS) entry which is preliminary data.</text>
</comment>
<reference evidence="6 7" key="1">
    <citation type="submission" date="2016-07" db="EMBL/GenBank/DDBJ databases">
        <title>Genome analysis of Flavihumibacter stibioxidans YS-17.</title>
        <authorList>
            <person name="Shi K."/>
            <person name="Han Y."/>
            <person name="Wang G."/>
        </authorList>
    </citation>
    <scope>NUCLEOTIDE SEQUENCE [LARGE SCALE GENOMIC DNA]</scope>
    <source>
        <strain evidence="6 7">YS-17</strain>
    </source>
</reference>
<dbReference type="InterPro" id="IPR008000">
    <property type="entry name" value="Rham/fucose_mutarotase"/>
</dbReference>
<organism evidence="6 7">
    <name type="scientific">Flavihumibacter stibioxidans</name>
    <dbReference type="NCBI Taxonomy" id="1834163"/>
    <lineage>
        <taxon>Bacteria</taxon>
        <taxon>Pseudomonadati</taxon>
        <taxon>Bacteroidota</taxon>
        <taxon>Chitinophagia</taxon>
        <taxon>Chitinophagales</taxon>
        <taxon>Chitinophagaceae</taxon>
        <taxon>Flavihumibacter</taxon>
    </lineage>
</organism>
<name>A0ABR7M9Z6_9BACT</name>
<dbReference type="PANTHER" id="PTHR34389:SF2">
    <property type="entry name" value="L-RHAMNOSE MUTAROTASE"/>
    <property type="match status" value="1"/>
</dbReference>
<dbReference type="EC" id="5.1.3.32" evidence="5"/>
<dbReference type="Gene3D" id="3.30.70.100">
    <property type="match status" value="1"/>
</dbReference>
<evidence type="ECO:0000256" key="3">
    <source>
        <dbReference type="ARBA" id="ARBA00023277"/>
    </source>
</evidence>